<sequence>MEISAETATRFQNLDVFCGSPSFPVSACFKHREWLCSVAACVSGRVRRTGSDPCAGFNRRLCRLGPSSSHYCTQGGCQVVRTKHLRYNNTTIIQYYYYYLLLQPTIATIAIDKASRRRRREPVLARPNPSSPAPSFYYFLARRRRAAVPDAEPELHTGRRLAAHWLHTGCTLGCRRGQGHGAARTNLGVLRPRHADG</sequence>
<dbReference type="EMBL" id="MU006783">
    <property type="protein sequence ID" value="KAF2641180.1"/>
    <property type="molecule type" value="Genomic_DNA"/>
</dbReference>
<keyword evidence="2" id="KW-1185">Reference proteome</keyword>
<name>A0A6A6S0R8_9PLEO</name>
<accession>A0A6A6S0R8</accession>
<gene>
    <name evidence="1" type="ORF">P280DRAFT_304568</name>
</gene>
<dbReference type="AlphaFoldDB" id="A0A6A6S0R8"/>
<proteinExistence type="predicted"/>
<dbReference type="Proteomes" id="UP000799753">
    <property type="component" value="Unassembled WGS sequence"/>
</dbReference>
<organism evidence="1 2">
    <name type="scientific">Massarina eburnea CBS 473.64</name>
    <dbReference type="NCBI Taxonomy" id="1395130"/>
    <lineage>
        <taxon>Eukaryota</taxon>
        <taxon>Fungi</taxon>
        <taxon>Dikarya</taxon>
        <taxon>Ascomycota</taxon>
        <taxon>Pezizomycotina</taxon>
        <taxon>Dothideomycetes</taxon>
        <taxon>Pleosporomycetidae</taxon>
        <taxon>Pleosporales</taxon>
        <taxon>Massarineae</taxon>
        <taxon>Massarinaceae</taxon>
        <taxon>Massarina</taxon>
    </lineage>
</organism>
<evidence type="ECO:0000313" key="2">
    <source>
        <dbReference type="Proteomes" id="UP000799753"/>
    </source>
</evidence>
<reference evidence="1" key="1">
    <citation type="journal article" date="2020" name="Stud. Mycol.">
        <title>101 Dothideomycetes genomes: a test case for predicting lifestyles and emergence of pathogens.</title>
        <authorList>
            <person name="Haridas S."/>
            <person name="Albert R."/>
            <person name="Binder M."/>
            <person name="Bloem J."/>
            <person name="Labutti K."/>
            <person name="Salamov A."/>
            <person name="Andreopoulos B."/>
            <person name="Baker S."/>
            <person name="Barry K."/>
            <person name="Bills G."/>
            <person name="Bluhm B."/>
            <person name="Cannon C."/>
            <person name="Castanera R."/>
            <person name="Culley D."/>
            <person name="Daum C."/>
            <person name="Ezra D."/>
            <person name="Gonzalez J."/>
            <person name="Henrissat B."/>
            <person name="Kuo A."/>
            <person name="Liang C."/>
            <person name="Lipzen A."/>
            <person name="Lutzoni F."/>
            <person name="Magnuson J."/>
            <person name="Mondo S."/>
            <person name="Nolan M."/>
            <person name="Ohm R."/>
            <person name="Pangilinan J."/>
            <person name="Park H.-J."/>
            <person name="Ramirez L."/>
            <person name="Alfaro M."/>
            <person name="Sun H."/>
            <person name="Tritt A."/>
            <person name="Yoshinaga Y."/>
            <person name="Zwiers L.-H."/>
            <person name="Turgeon B."/>
            <person name="Goodwin S."/>
            <person name="Spatafora J."/>
            <person name="Crous P."/>
            <person name="Grigoriev I."/>
        </authorList>
    </citation>
    <scope>NUCLEOTIDE SEQUENCE</scope>
    <source>
        <strain evidence="1">CBS 473.64</strain>
    </source>
</reference>
<evidence type="ECO:0000313" key="1">
    <source>
        <dbReference type="EMBL" id="KAF2641180.1"/>
    </source>
</evidence>
<protein>
    <submittedName>
        <fullName evidence="1">Uncharacterized protein</fullName>
    </submittedName>
</protein>